<evidence type="ECO:0000313" key="5">
    <source>
        <dbReference type="Proteomes" id="UP000663828"/>
    </source>
</evidence>
<accession>A0A816DUJ0</accession>
<dbReference type="EMBL" id="CAJNOJ010000317">
    <property type="protein sequence ID" value="CAF1394924.1"/>
    <property type="molecule type" value="Genomic_DNA"/>
</dbReference>
<name>A0A816DUJ0_ADIRI</name>
<protein>
    <submittedName>
        <fullName evidence="4">Uncharacterized protein</fullName>
    </submittedName>
</protein>
<evidence type="ECO:0000256" key="2">
    <source>
        <dbReference type="SAM" id="SignalP"/>
    </source>
</evidence>
<feature type="transmembrane region" description="Helical" evidence="1">
    <location>
        <begin position="516"/>
        <end position="542"/>
    </location>
</feature>
<sequence>MQYMYMIKIEILFIVLVKCNLFIKADHSDFSISPDGYLSILRKPNGESLDIAGIVINKPIWVFSENNNEHYARYSFYEDHSSNKIDSNLKSITHVIAIRGDQFVYLGEDYNTTQRIGLVQLNYIFDEIGTIELEFVVLNNQTIENPYEILMTIYDNRHENRVYFFSVTGFLVYNLHTFEINSYPWMNSSDWKNFRDLSNIIVVGENYFLLGFGETSFRCEKCPSFVLVEIDSFLKVRVHNYETINLLEYDDFQGRMLMSINDHNDLAILFQEINLIVFGNIDLNTKRIKINTKKVLLDQPGKFPSHSILWVNNTRQLAVLFSNAPLTQFANSAIFFFNYEDEDLRIQNVFPNKQQRITYEKEDQVPSFSNLININGNYFGISAEYPGQNWYLLIIPLISSKGKEFVDFGGLLDDDLIYRFATFAACLPGMYKNSNRSLEHCVYCPTGEKTSKSGSIQCEKCEKKENCPLAALSDEIEYKNVNQIVSYPSKSNFDSFDDIILSNMFHFQCLSISPAFWMFLVISIVLFLTILVFLCSYFPSTFRYRLRIHQILSHIDLITEGQLWIGGVVSCGIFVLVIFAALFSFEYMNLYPIESFRPSSFVCDSDVVNAKFTSGLQLLALPKTDDERPIFDLLDGQPFQLVFHLINTNLDCVNSRFDIRQKNGDYFTSFPSFNCSMKDNNATLALVITLLTHVARTTIKINSIHPIAILQICLQGFNQTIGDGKYVLRSLFACNVFSDVNHTIDEKPELDITLTKVVNRTESLEGNQQTNYSGLWIPLITGKDITTKTRLAPTDEYLRYLSLSTTISIQLRESQFFIQNTQEPIARKYEILFRNVLFLGVVIELFSLTFLICKLLLLPIIHLTYQCFIGLCLFKRFKRTKSIEKTTF</sequence>
<feature type="transmembrane region" description="Helical" evidence="1">
    <location>
        <begin position="563"/>
        <end position="585"/>
    </location>
</feature>
<feature type="signal peptide" evidence="2">
    <location>
        <begin position="1"/>
        <end position="19"/>
    </location>
</feature>
<reference evidence="4" key="1">
    <citation type="submission" date="2021-02" db="EMBL/GenBank/DDBJ databases">
        <authorList>
            <person name="Nowell W R."/>
        </authorList>
    </citation>
    <scope>NUCLEOTIDE SEQUENCE</scope>
</reference>
<keyword evidence="1" id="KW-0472">Membrane</keyword>
<keyword evidence="5" id="KW-1185">Reference proteome</keyword>
<keyword evidence="2" id="KW-0732">Signal</keyword>
<keyword evidence="1" id="KW-1133">Transmembrane helix</keyword>
<dbReference type="AlphaFoldDB" id="A0A816DUJ0"/>
<feature type="chain" id="PRO_5036229916" evidence="2">
    <location>
        <begin position="20"/>
        <end position="888"/>
    </location>
</feature>
<dbReference type="OrthoDB" id="10392295at2759"/>
<evidence type="ECO:0000313" key="4">
    <source>
        <dbReference type="EMBL" id="CAF1637521.1"/>
    </source>
</evidence>
<gene>
    <name evidence="3" type="ORF">EDS130_LOCUS35681</name>
    <name evidence="4" type="ORF">XAT740_LOCUS52725</name>
</gene>
<evidence type="ECO:0000256" key="1">
    <source>
        <dbReference type="SAM" id="Phobius"/>
    </source>
</evidence>
<proteinExistence type="predicted"/>
<dbReference type="EMBL" id="CAJNOR010008784">
    <property type="protein sequence ID" value="CAF1637521.1"/>
    <property type="molecule type" value="Genomic_DNA"/>
</dbReference>
<dbReference type="Proteomes" id="UP000663852">
    <property type="component" value="Unassembled WGS sequence"/>
</dbReference>
<evidence type="ECO:0000313" key="3">
    <source>
        <dbReference type="EMBL" id="CAF1394924.1"/>
    </source>
</evidence>
<keyword evidence="1" id="KW-0812">Transmembrane</keyword>
<comment type="caution">
    <text evidence="4">The sequence shown here is derived from an EMBL/GenBank/DDBJ whole genome shotgun (WGS) entry which is preliminary data.</text>
</comment>
<organism evidence="4 5">
    <name type="scientific">Adineta ricciae</name>
    <name type="common">Rotifer</name>
    <dbReference type="NCBI Taxonomy" id="249248"/>
    <lineage>
        <taxon>Eukaryota</taxon>
        <taxon>Metazoa</taxon>
        <taxon>Spiralia</taxon>
        <taxon>Gnathifera</taxon>
        <taxon>Rotifera</taxon>
        <taxon>Eurotatoria</taxon>
        <taxon>Bdelloidea</taxon>
        <taxon>Adinetida</taxon>
        <taxon>Adinetidae</taxon>
        <taxon>Adineta</taxon>
    </lineage>
</organism>
<dbReference type="Proteomes" id="UP000663828">
    <property type="component" value="Unassembled WGS sequence"/>
</dbReference>
<feature type="transmembrane region" description="Helical" evidence="1">
    <location>
        <begin position="831"/>
        <end position="850"/>
    </location>
</feature>